<feature type="compositionally biased region" description="Acidic residues" evidence="1">
    <location>
        <begin position="7"/>
        <end position="23"/>
    </location>
</feature>
<feature type="region of interest" description="Disordered" evidence="1">
    <location>
        <begin position="66"/>
        <end position="85"/>
    </location>
</feature>
<sequence length="201" mass="22895">MQKEENEVLEEIEIIDDFDDEIPAEPQKKQNDIEEKKDSGATPIEERKIESAPAMTQLQEELRRETLATHKEEAHIAQPQPLKPMVDKQEEVKIKEENIAPMEETSKEDVKANLSEQPVVAEATEKVSESEPKIDEELIHSSLENTMLLNKELLKAAAAETVKETKDESKENKKGIIFVIIIFGCLIIFTALIPFILKMFE</sequence>
<accession>A0A9D1HVP0</accession>
<reference evidence="3" key="2">
    <citation type="journal article" date="2021" name="PeerJ">
        <title>Extensive microbial diversity within the chicken gut microbiome revealed by metagenomics and culture.</title>
        <authorList>
            <person name="Gilroy R."/>
            <person name="Ravi A."/>
            <person name="Getino M."/>
            <person name="Pursley I."/>
            <person name="Horton D.L."/>
            <person name="Alikhan N.F."/>
            <person name="Baker D."/>
            <person name="Gharbi K."/>
            <person name="Hall N."/>
            <person name="Watson M."/>
            <person name="Adriaenssens E.M."/>
            <person name="Foster-Nyarko E."/>
            <person name="Jarju S."/>
            <person name="Secka A."/>
            <person name="Antonio M."/>
            <person name="Oren A."/>
            <person name="Chaudhuri R.R."/>
            <person name="La Ragione R."/>
            <person name="Hildebrand F."/>
            <person name="Pallen M.J."/>
        </authorList>
    </citation>
    <scope>NUCLEOTIDE SEQUENCE</scope>
    <source>
        <strain evidence="3">CHK197-8231</strain>
    </source>
</reference>
<evidence type="ECO:0000256" key="2">
    <source>
        <dbReference type="SAM" id="Phobius"/>
    </source>
</evidence>
<comment type="caution">
    <text evidence="3">The sequence shown here is derived from an EMBL/GenBank/DDBJ whole genome shotgun (WGS) entry which is preliminary data.</text>
</comment>
<feature type="transmembrane region" description="Helical" evidence="2">
    <location>
        <begin position="176"/>
        <end position="197"/>
    </location>
</feature>
<proteinExistence type="predicted"/>
<feature type="compositionally biased region" description="Basic and acidic residues" evidence="1">
    <location>
        <begin position="26"/>
        <end position="50"/>
    </location>
</feature>
<feature type="compositionally biased region" description="Basic and acidic residues" evidence="1">
    <location>
        <begin position="66"/>
        <end position="75"/>
    </location>
</feature>
<feature type="region of interest" description="Disordered" evidence="1">
    <location>
        <begin position="96"/>
        <end position="135"/>
    </location>
</feature>
<dbReference type="Proteomes" id="UP000824087">
    <property type="component" value="Unassembled WGS sequence"/>
</dbReference>
<keyword evidence="2" id="KW-1133">Transmembrane helix</keyword>
<dbReference type="AlphaFoldDB" id="A0A9D1HVP0"/>
<organism evidence="3 4">
    <name type="scientific">Candidatus Fimihabitans intestinipullorum</name>
    <dbReference type="NCBI Taxonomy" id="2840820"/>
    <lineage>
        <taxon>Bacteria</taxon>
        <taxon>Bacillati</taxon>
        <taxon>Mycoplasmatota</taxon>
        <taxon>Mycoplasmatota incertae sedis</taxon>
        <taxon>Candidatus Fimihabitans</taxon>
    </lineage>
</organism>
<feature type="compositionally biased region" description="Basic and acidic residues" evidence="1">
    <location>
        <begin position="96"/>
        <end position="111"/>
    </location>
</feature>
<dbReference type="EMBL" id="DVML01000016">
    <property type="protein sequence ID" value="HIU22473.1"/>
    <property type="molecule type" value="Genomic_DNA"/>
</dbReference>
<reference evidence="3" key="1">
    <citation type="submission" date="2020-10" db="EMBL/GenBank/DDBJ databases">
        <authorList>
            <person name="Gilroy R."/>
        </authorList>
    </citation>
    <scope>NUCLEOTIDE SEQUENCE</scope>
    <source>
        <strain evidence="3">CHK197-8231</strain>
    </source>
</reference>
<protein>
    <submittedName>
        <fullName evidence="3">Uncharacterized protein</fullName>
    </submittedName>
</protein>
<name>A0A9D1HVP0_9BACT</name>
<evidence type="ECO:0000313" key="4">
    <source>
        <dbReference type="Proteomes" id="UP000824087"/>
    </source>
</evidence>
<evidence type="ECO:0000313" key="3">
    <source>
        <dbReference type="EMBL" id="HIU22473.1"/>
    </source>
</evidence>
<feature type="compositionally biased region" description="Basic and acidic residues" evidence="1">
    <location>
        <begin position="123"/>
        <end position="135"/>
    </location>
</feature>
<keyword evidence="2" id="KW-0812">Transmembrane</keyword>
<gene>
    <name evidence="3" type="ORF">IAD49_02705</name>
</gene>
<evidence type="ECO:0000256" key="1">
    <source>
        <dbReference type="SAM" id="MobiDB-lite"/>
    </source>
</evidence>
<feature type="region of interest" description="Disordered" evidence="1">
    <location>
        <begin position="1"/>
        <end position="56"/>
    </location>
</feature>
<keyword evidence="2" id="KW-0472">Membrane</keyword>